<sequence>MSSTKLNKSDSIINLEEIYIKLKNTLTKAITPETCRKDYVADECWETFLSFEDLSQDVMSAFLIMRHDDLSVPSQTTLICELLVNENIIPLINIYDRDIHNEDLSISLINWAERVAIREHESTKIAVEFTESNKELFQMLGYKFEVGPLLVKNLNPEEYKSSFEYEDDSPLKFDDNQHLICCLDPDVEEEQWIRDFDRRYRPYKNNNWNSD</sequence>
<dbReference type="Proteomes" id="UP001153636">
    <property type="component" value="Chromosome 6"/>
</dbReference>
<proteinExistence type="predicted"/>
<gene>
    <name evidence="1" type="ORF">PSYICH_LOCUS12387</name>
</gene>
<keyword evidence="2" id="KW-1185">Reference proteome</keyword>
<dbReference type="OrthoDB" id="10391199at2759"/>
<organism evidence="1 2">
    <name type="scientific">Psylliodes chrysocephalus</name>
    <dbReference type="NCBI Taxonomy" id="3402493"/>
    <lineage>
        <taxon>Eukaryota</taxon>
        <taxon>Metazoa</taxon>
        <taxon>Ecdysozoa</taxon>
        <taxon>Arthropoda</taxon>
        <taxon>Hexapoda</taxon>
        <taxon>Insecta</taxon>
        <taxon>Pterygota</taxon>
        <taxon>Neoptera</taxon>
        <taxon>Endopterygota</taxon>
        <taxon>Coleoptera</taxon>
        <taxon>Polyphaga</taxon>
        <taxon>Cucujiformia</taxon>
        <taxon>Chrysomeloidea</taxon>
        <taxon>Chrysomelidae</taxon>
        <taxon>Galerucinae</taxon>
        <taxon>Alticini</taxon>
        <taxon>Psylliodes</taxon>
    </lineage>
</organism>
<evidence type="ECO:0008006" key="3">
    <source>
        <dbReference type="Google" id="ProtNLM"/>
    </source>
</evidence>
<accession>A0A9P0GDZ7</accession>
<reference evidence="1" key="1">
    <citation type="submission" date="2022-01" db="EMBL/GenBank/DDBJ databases">
        <authorList>
            <person name="King R."/>
        </authorList>
    </citation>
    <scope>NUCLEOTIDE SEQUENCE</scope>
</reference>
<protein>
    <recommendedName>
        <fullName evidence="3">N-acetyltransferase domain-containing protein</fullName>
    </recommendedName>
</protein>
<name>A0A9P0GDZ7_9CUCU</name>
<evidence type="ECO:0000313" key="2">
    <source>
        <dbReference type="Proteomes" id="UP001153636"/>
    </source>
</evidence>
<dbReference type="AlphaFoldDB" id="A0A9P0GDZ7"/>
<dbReference type="EMBL" id="OV651818">
    <property type="protein sequence ID" value="CAH1112250.1"/>
    <property type="molecule type" value="Genomic_DNA"/>
</dbReference>
<evidence type="ECO:0000313" key="1">
    <source>
        <dbReference type="EMBL" id="CAH1112250.1"/>
    </source>
</evidence>